<dbReference type="Pfam" id="PF00174">
    <property type="entry name" value="Oxidored_molyb"/>
    <property type="match status" value="1"/>
</dbReference>
<gene>
    <name evidence="2" type="ORF">CYJ47_07385</name>
</gene>
<dbReference type="AlphaFoldDB" id="A0AAF1BV37"/>
<dbReference type="PANTHER" id="PTHR43032">
    <property type="entry name" value="PROTEIN-METHIONINE-SULFOXIDE REDUCTASE"/>
    <property type="match status" value="1"/>
</dbReference>
<dbReference type="KEGG" id="cpyr:CYJ47_07385"/>
<reference evidence="2" key="1">
    <citation type="submission" date="2017-12" db="EMBL/GenBank/DDBJ databases">
        <authorList>
            <person name="Thomas-White K."/>
            <person name="Wolfe A.J."/>
        </authorList>
    </citation>
    <scope>NUCLEOTIDE SEQUENCE</scope>
    <source>
        <strain evidence="2">UMB0763</strain>
    </source>
</reference>
<name>A0AAF1BV37_9CORY</name>
<dbReference type="InterPro" id="IPR036374">
    <property type="entry name" value="OxRdtase_Mopterin-bd_sf"/>
</dbReference>
<evidence type="ECO:0000259" key="1">
    <source>
        <dbReference type="Pfam" id="PF00174"/>
    </source>
</evidence>
<dbReference type="Gene3D" id="3.90.420.10">
    <property type="entry name" value="Oxidoreductase, molybdopterin-binding domain"/>
    <property type="match status" value="1"/>
</dbReference>
<feature type="domain" description="Oxidoreductase molybdopterin-binding" evidence="1">
    <location>
        <begin position="3"/>
        <end position="100"/>
    </location>
</feature>
<protein>
    <submittedName>
        <fullName evidence="2">Molybdopterin-dependent oxidoreductase</fullName>
    </submittedName>
</protein>
<dbReference type="EMBL" id="CP136958">
    <property type="protein sequence ID" value="WOT01117.1"/>
    <property type="molecule type" value="Genomic_DNA"/>
</dbReference>
<dbReference type="Proteomes" id="UP000234560">
    <property type="component" value="Chromosome"/>
</dbReference>
<sequence length="126" mass="14286">MGTWAGVPVHVLLDLAKPLSGATDVTYHSFQMMGRDDPLYPEGFYYESNPMMEATQPQTLMAYGLNGEELPVKNGAPMRLRVETSTGFRSAKWIERIDVVGRYDIIGRGKGGWFEDFDDYDRLQMI</sequence>
<dbReference type="RefSeq" id="WP_257877765.1">
    <property type="nucleotide sequence ID" value="NZ_CAMIHY010000010.1"/>
</dbReference>
<dbReference type="InterPro" id="IPR000572">
    <property type="entry name" value="OxRdtase_Mopterin-bd_dom"/>
</dbReference>
<evidence type="ECO:0000313" key="2">
    <source>
        <dbReference type="EMBL" id="WOT01117.1"/>
    </source>
</evidence>
<reference evidence="2" key="2">
    <citation type="submission" date="2023-10" db="EMBL/GenBank/DDBJ databases">
        <authorList>
            <person name="Choi B."/>
        </authorList>
    </citation>
    <scope>NUCLEOTIDE SEQUENCE</scope>
    <source>
        <strain evidence="2">UMB0763</strain>
    </source>
</reference>
<organism evidence="2 3">
    <name type="scientific">Corynebacterium pyruviciproducens</name>
    <dbReference type="NCBI Taxonomy" id="598660"/>
    <lineage>
        <taxon>Bacteria</taxon>
        <taxon>Bacillati</taxon>
        <taxon>Actinomycetota</taxon>
        <taxon>Actinomycetes</taxon>
        <taxon>Mycobacteriales</taxon>
        <taxon>Corynebacteriaceae</taxon>
        <taxon>Corynebacterium</taxon>
    </lineage>
</organism>
<evidence type="ECO:0000313" key="3">
    <source>
        <dbReference type="Proteomes" id="UP000234560"/>
    </source>
</evidence>
<dbReference type="SUPFAM" id="SSF56524">
    <property type="entry name" value="Oxidoreductase molybdopterin-binding domain"/>
    <property type="match status" value="1"/>
</dbReference>
<proteinExistence type="predicted"/>
<accession>A0AAF1BV37</accession>